<dbReference type="OrthoDB" id="10252231at2759"/>
<dbReference type="GO" id="GO:0005737">
    <property type="term" value="C:cytoplasm"/>
    <property type="evidence" value="ECO:0007669"/>
    <property type="project" value="TreeGrafter"/>
</dbReference>
<comment type="caution">
    <text evidence="9">The sequence shown here is derived from an EMBL/GenBank/DDBJ whole genome shotgun (WGS) entry which is preliminary data.</text>
</comment>
<evidence type="ECO:0000256" key="3">
    <source>
        <dbReference type="ARBA" id="ARBA00006895"/>
    </source>
</evidence>
<dbReference type="CDD" id="cd01491">
    <property type="entry name" value="Ube1_repeat1"/>
    <property type="match status" value="1"/>
</dbReference>
<dbReference type="Pfam" id="PF10312">
    <property type="entry name" value="Cactin_mid"/>
    <property type="match status" value="1"/>
</dbReference>
<dbReference type="PANTHER" id="PTHR21737">
    <property type="entry name" value="POLYGLUTAMINE BINDING PROTEIN 1/MARVEL MEMBRANE-ASSOCIATING DOMAIN CONTAINING 3"/>
    <property type="match status" value="1"/>
</dbReference>
<evidence type="ECO:0000256" key="6">
    <source>
        <dbReference type="ARBA" id="ARBA00073786"/>
    </source>
</evidence>
<evidence type="ECO:0000256" key="5">
    <source>
        <dbReference type="ARBA" id="ARBA00034534"/>
    </source>
</evidence>
<evidence type="ECO:0000313" key="10">
    <source>
        <dbReference type="Proteomes" id="UP001148786"/>
    </source>
</evidence>
<dbReference type="EMBL" id="JANKHO010000063">
    <property type="protein sequence ID" value="KAJ3516211.1"/>
    <property type="molecule type" value="Genomic_DNA"/>
</dbReference>
<proteinExistence type="inferred from homology"/>
<dbReference type="FunFam" id="1.10.10.2660:FF:000001">
    <property type="entry name" value="Ubiquitin-activating enzyme E1 1"/>
    <property type="match status" value="1"/>
</dbReference>
<feature type="region of interest" description="Disordered" evidence="7">
    <location>
        <begin position="1"/>
        <end position="21"/>
    </location>
</feature>
<evidence type="ECO:0000256" key="2">
    <source>
        <dbReference type="ARBA" id="ARBA00005673"/>
    </source>
</evidence>
<dbReference type="InterPro" id="IPR035985">
    <property type="entry name" value="Ubiquitin-activating_enz"/>
</dbReference>
<dbReference type="InterPro" id="IPR018965">
    <property type="entry name" value="Ub-activating_enz_E1_C"/>
</dbReference>
<evidence type="ECO:0000256" key="4">
    <source>
        <dbReference type="ARBA" id="ARBA00022598"/>
    </source>
</evidence>
<dbReference type="Pfam" id="PF16190">
    <property type="entry name" value="E1_FCCH"/>
    <property type="match status" value="1"/>
</dbReference>
<dbReference type="Gene3D" id="2.40.30.180">
    <property type="entry name" value="Ubiquitin-activating enzyme E1, FCCH domain"/>
    <property type="match status" value="1"/>
</dbReference>
<dbReference type="Gene3D" id="1.10.472.10">
    <property type="entry name" value="Cyclin-like"/>
    <property type="match status" value="1"/>
</dbReference>
<reference evidence="9" key="1">
    <citation type="submission" date="2022-07" db="EMBL/GenBank/DDBJ databases">
        <title>Genome Sequence of Agrocybe chaxingu.</title>
        <authorList>
            <person name="Buettner E."/>
        </authorList>
    </citation>
    <scope>NUCLEOTIDE SEQUENCE</scope>
    <source>
        <strain evidence="9">MP-N11</strain>
    </source>
</reference>
<dbReference type="Pfam" id="PF09732">
    <property type="entry name" value="CactinC_cactus"/>
    <property type="match status" value="1"/>
</dbReference>
<evidence type="ECO:0000256" key="1">
    <source>
        <dbReference type="ARBA" id="ARBA00004906"/>
    </source>
</evidence>
<dbReference type="Gene3D" id="3.10.290.60">
    <property type="entry name" value="Ubiquitin-activating enzyme E1, UFD domain"/>
    <property type="match status" value="1"/>
</dbReference>
<dbReference type="InterPro" id="IPR038252">
    <property type="entry name" value="UBA_E1_C_sf"/>
</dbReference>
<dbReference type="InterPro" id="IPR018816">
    <property type="entry name" value="Cactin_central"/>
</dbReference>
<comment type="pathway">
    <text evidence="1">Protein modification; protein ubiquitination.</text>
</comment>
<dbReference type="InterPro" id="IPR042302">
    <property type="entry name" value="E1_FCCH_sf"/>
</dbReference>
<dbReference type="Gene3D" id="3.40.50.720">
    <property type="entry name" value="NAD(P)-binding Rossmann-like Domain"/>
    <property type="match status" value="3"/>
</dbReference>
<dbReference type="FunFam" id="2.40.30.180:FF:000001">
    <property type="entry name" value="ubiquitin-like modifier-activating enzyme 1"/>
    <property type="match status" value="1"/>
</dbReference>
<evidence type="ECO:0000313" key="9">
    <source>
        <dbReference type="EMBL" id="KAJ3516211.1"/>
    </source>
</evidence>
<feature type="compositionally biased region" description="Basic and acidic residues" evidence="7">
    <location>
        <begin position="12"/>
        <end position="21"/>
    </location>
</feature>
<dbReference type="SMART" id="SM01050">
    <property type="entry name" value="CactinC_cactus"/>
    <property type="match status" value="1"/>
</dbReference>
<dbReference type="SMART" id="SM00985">
    <property type="entry name" value="UBA_e1_C"/>
    <property type="match status" value="1"/>
</dbReference>
<dbReference type="InterPro" id="IPR000011">
    <property type="entry name" value="UBQ/SUMO-activ_enz_E1-like"/>
</dbReference>
<dbReference type="InterPro" id="IPR042063">
    <property type="entry name" value="Ubi_acti_E1_SCCH"/>
</dbReference>
<dbReference type="InterPro" id="IPR000594">
    <property type="entry name" value="ThiF_NAD_FAD-bd"/>
</dbReference>
<evidence type="ECO:0000259" key="8">
    <source>
        <dbReference type="SMART" id="SM00985"/>
    </source>
</evidence>
<dbReference type="InterPro" id="IPR032420">
    <property type="entry name" value="E1_4HB"/>
</dbReference>
<dbReference type="PANTHER" id="PTHR21737:SF4">
    <property type="entry name" value="SPLICING FACTOR CACTIN"/>
    <property type="match status" value="1"/>
</dbReference>
<accession>A0A9W8N0F0</accession>
<name>A0A9W8N0F0_9AGAR</name>
<dbReference type="GO" id="GO:0005681">
    <property type="term" value="C:spliceosomal complex"/>
    <property type="evidence" value="ECO:0007669"/>
    <property type="project" value="TreeGrafter"/>
</dbReference>
<dbReference type="FunFam" id="3.10.290.60:FF:000001">
    <property type="entry name" value="Ubiquitin-activating enzyme E1 2"/>
    <property type="match status" value="1"/>
</dbReference>
<dbReference type="GO" id="GO:0045292">
    <property type="term" value="P:mRNA cis splicing, via spliceosome"/>
    <property type="evidence" value="ECO:0007669"/>
    <property type="project" value="TreeGrafter"/>
</dbReference>
<comment type="similarity">
    <text evidence="2">Belongs to the ubiquitin-activating E1 family.</text>
</comment>
<dbReference type="Pfam" id="PF00899">
    <property type="entry name" value="ThiF"/>
    <property type="match status" value="1"/>
</dbReference>
<dbReference type="Gene3D" id="1.10.10.2660">
    <property type="entry name" value="Ubiquitin-activating enzyme E1, SCCH domain"/>
    <property type="match status" value="1"/>
</dbReference>
<dbReference type="SUPFAM" id="SSF69572">
    <property type="entry name" value="Activating enzymes of the ubiquitin-like proteins"/>
    <property type="match status" value="2"/>
</dbReference>
<dbReference type="InterPro" id="IPR019572">
    <property type="entry name" value="UBA_E1_SCCH"/>
</dbReference>
<sequence length="1912" mass="214704">MERKKGLSVAEAKQRDAIRRQEAKEELERLNRRRAEREVELRLREEEELRMARLQESAQMSEWLAKDGDFQLEQERRRAAIRIQEKRAKAIDFLALNLKYVNLPNEEDSNEGDAGLEIDLDEPYNIFGNLSTDQTKELHEDIENYLRLETSDVNIDFWTNMMVVCKDRLDRVQSDERMGYEAAAAVEKDISDLLAGKTYEELAALQRRVQEKLTSGEPVDTDYWENLLKKLLVYKAKAKLKALHEVVVRNRLEQLRKRQRDEAFQAQEELLAGVARSAARRAAPDVAVAFAVEEPAVPEDVEAYDRAMSPTLIDITKLPPEERDLDIILEKEDRRSLFEQRRSVAASRFVPKTAQPAAVEPQSEEAASGADLASEALYRAEAEKDLDEEEELFNLEENLPNPTTYNWEDKYRPRKPRYFNRVHTGYEWNKYNQTHYDTDNPPPKVVQGYKFNIFYPDLIDKSKAPTYKIVKEPGNDDTVLLHFSAGPPYEDIAFRIVNREWEFSHKRGFRSSFDRGCLSLWFNFRRNFYRYSCSGQLVFGLEKLSPKLPRPSSHKPSRRPIKPTFLGCILVPPAAPLFRSVENPTSGLTCTYTRPVDVDVQAIPANNSRTLSKPFVYPTTAVQHVATPLHIDGVPRQGLKRALAIQHSPAVRKSRRSKANSPPILNLGARKQVQCQVVEYQPWIDNGPITCIPASTPAQQDLRPCAIPIWAAEVVLAYLARVEKDDDEFLLPPGVVEMLAGNLFDIFCVGSDELVYLALWYIKSLVPNGLLDVKDLFSVDGIIIATRVFLLGYTLAMKWHDDYSAVPYRSWAIYYGHGFGHHSVRGLEIAALTALDYNLYLSPHQYVGFLNELATWSLETSVGNRESARCVMGVHVSRTLERSGPLGGTQAMKTRRTIRPTPENLRKVHIALMAGLNLGVDAIKPVAFEKLPPIQCSPAADEVFDHKARDRAATSSWSQRLATKMDIDEAAIDEGLYSRQLYVLGHEAMKKMAVSNVLIVGMQGLGVEIAKNIALAGVKSVTIFDPELVTIQDLSSQFFLRAEDVGKSRAAATLPRLAELNTYVPVRDLGGRPGDEITIDLIKGFHIVVFCGVPYSKQLEINDWTHQNGVHFVSAETRGLFGSAFNDFGPKFTCVDPTGEQPLSGMIVSVDKDHEGVVTCLDETRHGLEDGDFVTFTEVQGMVELNGCEPRKITVKGPYTFSIGDTSNLSDYKTGGIFTQVKMPKVIDFTLHVGFQALSEFRTRNNRLPRPRNDEDASVIIALAKELDADADEKVLRELAYQATGDLSPMNAVLGGFVAQEVLKACSSKFHPTFQHLYFDSLESLPNDTPTEAECQSVGSRYDRQIAVFGQPFQERIQNHRQFLVGSGAIGCEMLKNWSLMGVGSGPNGIVHVTDLDTIEKSNLNRQFLFRAKDLGKFKAEVAAIAVADMNPDLSGKILAKQEPVGPNTENVYDETFFDGIDGVTNALDNVKARNTQVVIPNLTESYASSQDPPEKETPSCTIKNFPNAINHTIEWSRTQFDNLFVKPAQAANAYLSEPNYLETALKYSGQQKEQIEQIVSFLVTNKPLTFEECIVWARLQFERDYSNDIRQLLFSLPKDAVTSTGQPFWSGPKRAPEPLVFNANDPTHLGYIIAAANLHAFNYGLRGDTNAAHFRKVLDSVIVPEFTPRSGVKIQVSDNDPVPQGNAGGEEDLEELAGKLPAPSSLAGYRLSPCDFEKDDDTNHHIDFITAASNLRAMNYSINPADRHTTKQIAGKIIPAIATTTSLVTGLVIDGKNRLEDYKNGFVNLALPFFGFSEPIAAKKSKYGSTEWTLWDRFEFTNDPTLQDIINYFEKEHKLSTTMVSQGVSMLWNSWIGKKKSEERLPMKFSQLVESVSKKPIPPHAKHLIVEIMVTDENDEDVEVPFIVVRI</sequence>
<dbReference type="CDD" id="cd01490">
    <property type="entry name" value="Ube1_repeat2"/>
    <property type="match status" value="1"/>
</dbReference>
<dbReference type="InterPro" id="IPR019134">
    <property type="entry name" value="Cactin_C"/>
</dbReference>
<dbReference type="Proteomes" id="UP001148786">
    <property type="component" value="Unassembled WGS sequence"/>
</dbReference>
<organism evidence="9 10">
    <name type="scientific">Agrocybe chaxingu</name>
    <dbReference type="NCBI Taxonomy" id="84603"/>
    <lineage>
        <taxon>Eukaryota</taxon>
        <taxon>Fungi</taxon>
        <taxon>Dikarya</taxon>
        <taxon>Basidiomycota</taxon>
        <taxon>Agaricomycotina</taxon>
        <taxon>Agaricomycetes</taxon>
        <taxon>Agaricomycetidae</taxon>
        <taxon>Agaricales</taxon>
        <taxon>Agaricineae</taxon>
        <taxon>Strophariaceae</taxon>
        <taxon>Agrocybe</taxon>
    </lineage>
</organism>
<dbReference type="Pfam" id="PF10585">
    <property type="entry name" value="UBA_E1_SCCH"/>
    <property type="match status" value="1"/>
</dbReference>
<dbReference type="InterPro" id="IPR032418">
    <property type="entry name" value="E1_FCCH"/>
</dbReference>
<dbReference type="Pfam" id="PF16191">
    <property type="entry name" value="E1_4HB"/>
    <property type="match status" value="1"/>
</dbReference>
<gene>
    <name evidence="9" type="ORF">NLJ89_g1276</name>
</gene>
<evidence type="ECO:0000256" key="7">
    <source>
        <dbReference type="SAM" id="MobiDB-lite"/>
    </source>
</evidence>
<feature type="domain" description="Ubiquitin-activating enzyme E1 C-terminal" evidence="8">
    <location>
        <begin position="1783"/>
        <end position="1908"/>
    </location>
</feature>
<comment type="similarity">
    <text evidence="3">Belongs to the CACTIN family.</text>
</comment>
<keyword evidence="10" id="KW-1185">Reference proteome</keyword>
<dbReference type="Pfam" id="PF09358">
    <property type="entry name" value="E1_UFD"/>
    <property type="match status" value="1"/>
</dbReference>
<dbReference type="GO" id="GO:0008641">
    <property type="term" value="F:ubiquitin-like modifier activating enzyme activity"/>
    <property type="evidence" value="ECO:0007669"/>
    <property type="project" value="InterPro"/>
</dbReference>
<protein>
    <recommendedName>
        <fullName evidence="5">Splicing factor Cactin</fullName>
    </recommendedName>
    <alternativeName>
        <fullName evidence="6">Ubiquitin-activating enzyme E1 1</fullName>
    </alternativeName>
</protein>
<dbReference type="PRINTS" id="PR01849">
    <property type="entry name" value="UBIQUITINACT"/>
</dbReference>
<keyword evidence="4" id="KW-0436">Ligase</keyword>